<evidence type="ECO:0008006" key="3">
    <source>
        <dbReference type="Google" id="ProtNLM"/>
    </source>
</evidence>
<comment type="caution">
    <text evidence="1">The sequence shown here is derived from an EMBL/GenBank/DDBJ whole genome shotgun (WGS) entry which is preliminary data.</text>
</comment>
<dbReference type="EMBL" id="JAFEUM010000001">
    <property type="protein sequence ID" value="MBM7035003.1"/>
    <property type="molecule type" value="Genomic_DNA"/>
</dbReference>
<keyword evidence="2" id="KW-1185">Reference proteome</keyword>
<sequence>MKFVFVDAENVGVKGIERVKATLADKVFVFSKSNSIQQHCEKELFHHLSDYPSGQNQADFYIISYLSRVLSTLEQQALASAHFELFSNDESLISAFEFQCKKLGAKFRVVRIKDEVVVPIVVNEKSNFISAEQKLYAALKSPKNLDPSFQEQLGLSRQAFTKAVNTLSSSNKIRRSDTDKKQWVQC</sequence>
<proteinExistence type="predicted"/>
<reference evidence="1 2" key="1">
    <citation type="submission" date="2021-02" db="EMBL/GenBank/DDBJ databases">
        <authorList>
            <person name="Park J.-S."/>
        </authorList>
    </citation>
    <scope>NUCLEOTIDE SEQUENCE [LARGE SCALE GENOMIC DNA]</scope>
    <source>
        <strain evidence="1 2">188UL20-2</strain>
    </source>
</reference>
<name>A0ABS2HFV8_9VIBR</name>
<gene>
    <name evidence="1" type="ORF">JQC93_01180</name>
</gene>
<accession>A0ABS2HFV8</accession>
<organism evidence="1 2">
    <name type="scientific">Vibrio ulleungensis</name>
    <dbReference type="NCBI Taxonomy" id="2807619"/>
    <lineage>
        <taxon>Bacteria</taxon>
        <taxon>Pseudomonadati</taxon>
        <taxon>Pseudomonadota</taxon>
        <taxon>Gammaproteobacteria</taxon>
        <taxon>Vibrionales</taxon>
        <taxon>Vibrionaceae</taxon>
        <taxon>Vibrio</taxon>
    </lineage>
</organism>
<protein>
    <recommendedName>
        <fullName evidence="3">PIN-like domain-containing protein</fullName>
    </recommendedName>
</protein>
<dbReference type="Proteomes" id="UP000809621">
    <property type="component" value="Unassembled WGS sequence"/>
</dbReference>
<dbReference type="RefSeq" id="WP_205156646.1">
    <property type="nucleotide sequence ID" value="NZ_JAFEUM010000001.1"/>
</dbReference>
<evidence type="ECO:0000313" key="1">
    <source>
        <dbReference type="EMBL" id="MBM7035003.1"/>
    </source>
</evidence>
<evidence type="ECO:0000313" key="2">
    <source>
        <dbReference type="Proteomes" id="UP000809621"/>
    </source>
</evidence>